<dbReference type="AlphaFoldDB" id="A0A1Q8RGJ7"/>
<dbReference type="PANTHER" id="PTHR23501">
    <property type="entry name" value="MAJOR FACILITATOR SUPERFAMILY"/>
    <property type="match status" value="1"/>
</dbReference>
<comment type="caution">
    <text evidence="8">The sequence shown here is derived from an EMBL/GenBank/DDBJ whole genome shotgun (WGS) entry which is preliminary data.</text>
</comment>
<feature type="transmembrane region" description="Helical" evidence="6">
    <location>
        <begin position="736"/>
        <end position="759"/>
    </location>
</feature>
<feature type="transmembrane region" description="Helical" evidence="6">
    <location>
        <begin position="771"/>
        <end position="789"/>
    </location>
</feature>
<feature type="transmembrane region" description="Helical" evidence="6">
    <location>
        <begin position="449"/>
        <end position="472"/>
    </location>
</feature>
<dbReference type="InterPro" id="IPR036259">
    <property type="entry name" value="MFS_trans_sf"/>
</dbReference>
<keyword evidence="4 6" id="KW-0472">Membrane</keyword>
<feature type="compositionally biased region" description="Polar residues" evidence="5">
    <location>
        <begin position="36"/>
        <end position="54"/>
    </location>
</feature>
<feature type="transmembrane region" description="Helical" evidence="6">
    <location>
        <begin position="611"/>
        <end position="631"/>
    </location>
</feature>
<feature type="transmembrane region" description="Helical" evidence="6">
    <location>
        <begin position="1039"/>
        <end position="1059"/>
    </location>
</feature>
<gene>
    <name evidence="8" type="ORF">CCHL11_03042</name>
</gene>
<keyword evidence="3 6" id="KW-1133">Transmembrane helix</keyword>
<evidence type="ECO:0000259" key="7">
    <source>
        <dbReference type="PROSITE" id="PS50850"/>
    </source>
</evidence>
<feature type="region of interest" description="Disordered" evidence="5">
    <location>
        <begin position="1"/>
        <end position="60"/>
    </location>
</feature>
<dbReference type="PRINTS" id="PR01036">
    <property type="entry name" value="TCRTETB"/>
</dbReference>
<feature type="transmembrane region" description="Helical" evidence="6">
    <location>
        <begin position="207"/>
        <end position="225"/>
    </location>
</feature>
<feature type="transmembrane region" description="Helical" evidence="6">
    <location>
        <begin position="968"/>
        <end position="987"/>
    </location>
</feature>
<dbReference type="PROSITE" id="PS50850">
    <property type="entry name" value="MFS"/>
    <property type="match status" value="2"/>
</dbReference>
<dbReference type="Gene3D" id="1.20.1250.20">
    <property type="entry name" value="MFS general substrate transporter like domains"/>
    <property type="match status" value="2"/>
</dbReference>
<keyword evidence="2 6" id="KW-0812">Transmembrane</keyword>
<feature type="transmembrane region" description="Helical" evidence="6">
    <location>
        <begin position="1107"/>
        <end position="1132"/>
    </location>
</feature>
<feature type="transmembrane region" description="Helical" evidence="6">
    <location>
        <begin position="357"/>
        <end position="378"/>
    </location>
</feature>
<evidence type="ECO:0000313" key="9">
    <source>
        <dbReference type="Proteomes" id="UP000186583"/>
    </source>
</evidence>
<dbReference type="CDD" id="cd17502">
    <property type="entry name" value="MFS_Azr1_MDR_like"/>
    <property type="match status" value="1"/>
</dbReference>
<dbReference type="GO" id="GO:0005886">
    <property type="term" value="C:plasma membrane"/>
    <property type="evidence" value="ECO:0007669"/>
    <property type="project" value="TreeGrafter"/>
</dbReference>
<feature type="transmembrane region" description="Helical" evidence="6">
    <location>
        <begin position="704"/>
        <end position="729"/>
    </location>
</feature>
<proteinExistence type="predicted"/>
<feature type="transmembrane region" description="Helical" evidence="6">
    <location>
        <begin position="999"/>
        <end position="1018"/>
    </location>
</feature>
<evidence type="ECO:0000313" key="8">
    <source>
        <dbReference type="EMBL" id="OLN83437.1"/>
    </source>
</evidence>
<feature type="compositionally biased region" description="Basic and acidic residues" evidence="5">
    <location>
        <begin position="567"/>
        <end position="580"/>
    </location>
</feature>
<keyword evidence="9" id="KW-1185">Reference proteome</keyword>
<dbReference type="Pfam" id="PF07690">
    <property type="entry name" value="MFS_1"/>
    <property type="match status" value="2"/>
</dbReference>
<dbReference type="Proteomes" id="UP000186583">
    <property type="component" value="Unassembled WGS sequence"/>
</dbReference>
<feature type="compositionally biased region" description="Acidic residues" evidence="5">
    <location>
        <begin position="588"/>
        <end position="601"/>
    </location>
</feature>
<feature type="transmembrane region" description="Helical" evidence="6">
    <location>
        <begin position="678"/>
        <end position="698"/>
    </location>
</feature>
<accession>A0A1Q8RGJ7</accession>
<feature type="transmembrane region" description="Helical" evidence="6">
    <location>
        <begin position="423"/>
        <end position="443"/>
    </location>
</feature>
<feature type="transmembrane region" description="Helical" evidence="6">
    <location>
        <begin position="114"/>
        <end position="134"/>
    </location>
</feature>
<sequence>MSAATSTEKAERRAAEACDQSPTLSTSGMDIHSTESDSANNTNLKSIASPTDNSAGKGGKSAQKAVAIRTAIPRITAEFNSLEDAGLYRSASLVASTALQLPFGKAYALFNVKWIYLSSLVIFEAGSIICAAAPNSRALIAGRAVSGVGAAALYSGAINILAMAASPQRAPALFGIVSSMVGLASLVGPPLGGAFTDAPSLTWRWCFWINLPFGGAAAICILLLFRTPQSSPPPEMDTEMQTVCQTRNATQDVENEATPTTPQLSNQNLPATVLPFRKKMRKMDPLGTSLLIPAMVSLILALQWGGTKYSWSDGRVWGCLICSGVLLVAFVVSLWINDDQAIIPPRLLRERAVLGGVLLISWLSAALFTHIFFLPFYFQVVQGMSARGSGLCTLAYLGGMALAGLIAGGAMSSRGVLSHHRPYAWVGAGLFVVGAGLMHMLVVDSGLGVVVGFQLLSGVALGVAWQVPFVAVQRSDKTKRSGDTAVANALIAFSNSFGATLGISIAQNIFSGTLARGLAALPGLDSGQVDALAKAGQAAQLRDPGFMPPELLSLVLQVFNRAITSTKHELENETKDESEGPRSATTEVDLEATNENDDDSNEERCPSLTTISLLTFGLCLVVFAAAVDNTILATAIPKITDDFDSLEDAGWYRSSYLVASTALQLSLGKLYSHLSVKWTYLAGLVIFEVGSIVCALAPRSAALIAGRTIAGVGGAALSSGGMNILALVAPMRLRPLLFSALTSMLAVASLIGPPLGGVFTDSQKLTWRWCFWINLPLGSVAFAVVLLVFRGSANKTHAVNNASMNRGEVDASGIEPPPNPPLTSWYKKIAKFDPIGTVLLIPTIVSLLLALQWGGIKYPWADPRVWGCLLCFGLLTISLVITQARLGDNATVPLRILKLRSVFAGALQMATISAAMFTHMFFLPFYFQIILGTSATGSGLRTLPYVTCMAISGIVAGGLMTRTESHRPFGWCGSAIFVIGSGLLYTLHFDSSTAAYVGYQLVASIGAGAAFQVPYIAVQQACAKGKKLSPSDVPIANALMSFFNSLGASLGISIAQNVFSSTLFRQLASIPGIQPGQIERIANIGTGASLRESGIISPNLLRPVLEAYNFSIVSTFIVAVVFGGLSFLASLISD</sequence>
<evidence type="ECO:0000256" key="3">
    <source>
        <dbReference type="ARBA" id="ARBA00022989"/>
    </source>
</evidence>
<dbReference type="OrthoDB" id="10021397at2759"/>
<feature type="transmembrane region" description="Helical" evidence="6">
    <location>
        <begin position="140"/>
        <end position="161"/>
    </location>
</feature>
<feature type="region of interest" description="Disordered" evidence="5">
    <location>
        <begin position="567"/>
        <end position="604"/>
    </location>
</feature>
<evidence type="ECO:0000256" key="4">
    <source>
        <dbReference type="ARBA" id="ARBA00023136"/>
    </source>
</evidence>
<protein>
    <submittedName>
        <fullName evidence="8">Putative HC-toxin efflux carrier TOXA 11</fullName>
    </submittedName>
</protein>
<evidence type="ECO:0000256" key="2">
    <source>
        <dbReference type="ARBA" id="ARBA00022692"/>
    </source>
</evidence>
<evidence type="ECO:0000256" key="1">
    <source>
        <dbReference type="ARBA" id="ARBA00004141"/>
    </source>
</evidence>
<dbReference type="PANTHER" id="PTHR23501:SF198">
    <property type="entry name" value="AZOLE RESISTANCE PROTEIN 1-RELATED"/>
    <property type="match status" value="1"/>
</dbReference>
<dbReference type="SUPFAM" id="SSF103473">
    <property type="entry name" value="MFS general substrate transporter"/>
    <property type="match status" value="2"/>
</dbReference>
<feature type="transmembrane region" description="Helical" evidence="6">
    <location>
        <begin position="393"/>
        <end position="411"/>
    </location>
</feature>
<dbReference type="InterPro" id="IPR020846">
    <property type="entry name" value="MFS_dom"/>
</dbReference>
<feature type="transmembrane region" description="Helical" evidence="6">
    <location>
        <begin position="832"/>
        <end position="851"/>
    </location>
</feature>
<feature type="domain" description="Major facilitator superfamily (MFS) profile" evidence="7">
    <location>
        <begin position="38"/>
        <end position="568"/>
    </location>
</feature>
<feature type="domain" description="Major facilitator superfamily (MFS) profile" evidence="7">
    <location>
        <begin position="614"/>
        <end position="1134"/>
    </location>
</feature>
<dbReference type="EMBL" id="MPGH01000204">
    <property type="protein sequence ID" value="OLN83437.1"/>
    <property type="molecule type" value="Genomic_DNA"/>
</dbReference>
<feature type="transmembrane region" description="Helical" evidence="6">
    <location>
        <begin position="316"/>
        <end position="336"/>
    </location>
</feature>
<comment type="subcellular location">
    <subcellularLocation>
        <location evidence="1">Membrane</location>
        <topology evidence="1">Multi-pass membrane protein</topology>
    </subcellularLocation>
</comment>
<reference evidence="8 9" key="1">
    <citation type="submission" date="2016-11" db="EMBL/GenBank/DDBJ databases">
        <title>Draft Genome Assembly of Colletotrichum chlorophyti a pathogen of herbaceous plants.</title>
        <authorList>
            <person name="Gan P."/>
            <person name="Narusaka M."/>
            <person name="Tsushima A."/>
            <person name="Narusaka Y."/>
            <person name="Takano Y."/>
            <person name="Shirasu K."/>
        </authorList>
    </citation>
    <scope>NUCLEOTIDE SEQUENCE [LARGE SCALE GENOMIC DNA]</scope>
    <source>
        <strain evidence="8 9">NTL11</strain>
    </source>
</reference>
<dbReference type="Gene3D" id="1.20.1720.10">
    <property type="entry name" value="Multidrug resistance protein D"/>
    <property type="match status" value="2"/>
</dbReference>
<organism evidence="8 9">
    <name type="scientific">Colletotrichum chlorophyti</name>
    <dbReference type="NCBI Taxonomy" id="708187"/>
    <lineage>
        <taxon>Eukaryota</taxon>
        <taxon>Fungi</taxon>
        <taxon>Dikarya</taxon>
        <taxon>Ascomycota</taxon>
        <taxon>Pezizomycotina</taxon>
        <taxon>Sordariomycetes</taxon>
        <taxon>Hypocreomycetidae</taxon>
        <taxon>Glomerellales</taxon>
        <taxon>Glomerellaceae</taxon>
        <taxon>Colletotrichum</taxon>
    </lineage>
</organism>
<name>A0A1Q8RGJ7_9PEZI</name>
<feature type="transmembrane region" description="Helical" evidence="6">
    <location>
        <begin position="173"/>
        <end position="195"/>
    </location>
</feature>
<feature type="transmembrane region" description="Helical" evidence="6">
    <location>
        <begin position="942"/>
        <end position="961"/>
    </location>
</feature>
<feature type="transmembrane region" description="Helical" evidence="6">
    <location>
        <begin position="863"/>
        <end position="881"/>
    </location>
</feature>
<dbReference type="GO" id="GO:0022857">
    <property type="term" value="F:transmembrane transporter activity"/>
    <property type="evidence" value="ECO:0007669"/>
    <property type="project" value="InterPro"/>
</dbReference>
<evidence type="ECO:0000256" key="5">
    <source>
        <dbReference type="SAM" id="MobiDB-lite"/>
    </source>
</evidence>
<feature type="transmembrane region" description="Helical" evidence="6">
    <location>
        <begin position="286"/>
        <end position="304"/>
    </location>
</feature>
<dbReference type="InterPro" id="IPR011701">
    <property type="entry name" value="MFS"/>
</dbReference>
<evidence type="ECO:0000256" key="6">
    <source>
        <dbReference type="SAM" id="Phobius"/>
    </source>
</evidence>
<feature type="transmembrane region" description="Helical" evidence="6">
    <location>
        <begin position="902"/>
        <end position="922"/>
    </location>
</feature>